<dbReference type="GO" id="GO:0005829">
    <property type="term" value="C:cytosol"/>
    <property type="evidence" value="ECO:0007669"/>
    <property type="project" value="TreeGrafter"/>
</dbReference>
<keyword evidence="2" id="KW-0479">Metal-binding</keyword>
<dbReference type="PRINTS" id="PR00987">
    <property type="entry name" value="TRNASYNTHGLU"/>
</dbReference>
<dbReference type="OrthoDB" id="9807503at2"/>
<dbReference type="GO" id="GO:0006424">
    <property type="term" value="P:glutamyl-tRNA aminoacylation"/>
    <property type="evidence" value="ECO:0007669"/>
    <property type="project" value="TreeGrafter"/>
</dbReference>
<comment type="caution">
    <text evidence="9">The sequence shown here is derived from an EMBL/GenBank/DDBJ whole genome shotgun (WGS) entry which is preliminary data.</text>
</comment>
<keyword evidence="10" id="KW-1185">Reference proteome</keyword>
<evidence type="ECO:0000256" key="2">
    <source>
        <dbReference type="ARBA" id="ARBA00022723"/>
    </source>
</evidence>
<dbReference type="GO" id="GO:0004818">
    <property type="term" value="F:glutamate-tRNA ligase activity"/>
    <property type="evidence" value="ECO:0007669"/>
    <property type="project" value="TreeGrafter"/>
</dbReference>
<dbReference type="Proteomes" id="UP000320593">
    <property type="component" value="Unassembled WGS sequence"/>
</dbReference>
<evidence type="ECO:0000256" key="6">
    <source>
        <dbReference type="ARBA" id="ARBA00023146"/>
    </source>
</evidence>
<dbReference type="InterPro" id="IPR000924">
    <property type="entry name" value="Glu/Gln-tRNA-synth"/>
</dbReference>
<comment type="similarity">
    <text evidence="7">Belongs to the class-I aminoacyl-tRNA synthetase family.</text>
</comment>
<dbReference type="Pfam" id="PF00749">
    <property type="entry name" value="tRNA-synt_1c"/>
    <property type="match status" value="1"/>
</dbReference>
<keyword evidence="3 7" id="KW-0547">Nucleotide-binding</keyword>
<keyword evidence="7" id="KW-0648">Protein biosynthesis</keyword>
<evidence type="ECO:0000313" key="10">
    <source>
        <dbReference type="Proteomes" id="UP000320593"/>
    </source>
</evidence>
<dbReference type="PANTHER" id="PTHR43311:SF1">
    <property type="entry name" value="GLUTAMYL-Q TRNA(ASP) SYNTHETASE"/>
    <property type="match status" value="1"/>
</dbReference>
<proteinExistence type="inferred from homology"/>
<dbReference type="PROSITE" id="PS00178">
    <property type="entry name" value="AA_TRNA_LIGASE_I"/>
    <property type="match status" value="1"/>
</dbReference>
<reference evidence="9 10" key="1">
    <citation type="submission" date="2019-07" db="EMBL/GenBank/DDBJ databases">
        <title>Genomic Encyclopedia of Archaeal and Bacterial Type Strains, Phase II (KMG-II): from individual species to whole genera.</title>
        <authorList>
            <person name="Goeker M."/>
        </authorList>
    </citation>
    <scope>NUCLEOTIDE SEQUENCE [LARGE SCALE GENOMIC DNA]</scope>
    <source>
        <strain evidence="9 10">ATCC BAA-252</strain>
    </source>
</reference>
<dbReference type="EMBL" id="VLLF01000010">
    <property type="protein sequence ID" value="TWI81877.1"/>
    <property type="molecule type" value="Genomic_DNA"/>
</dbReference>
<dbReference type="AlphaFoldDB" id="A0A562SKQ1"/>
<gene>
    <name evidence="9" type="ORF">JM93_03839</name>
</gene>
<dbReference type="NCBIfam" id="NF004315">
    <property type="entry name" value="PRK05710.1-4"/>
    <property type="match status" value="1"/>
</dbReference>
<dbReference type="RefSeq" id="WP_145346496.1">
    <property type="nucleotide sequence ID" value="NZ_SMLY01000072.1"/>
</dbReference>
<dbReference type="InterPro" id="IPR014729">
    <property type="entry name" value="Rossmann-like_a/b/a_fold"/>
</dbReference>
<evidence type="ECO:0000256" key="4">
    <source>
        <dbReference type="ARBA" id="ARBA00022833"/>
    </source>
</evidence>
<feature type="domain" description="Glutamyl/glutaminyl-tRNA synthetase class Ib catalytic" evidence="8">
    <location>
        <begin position="7"/>
        <end position="286"/>
    </location>
</feature>
<keyword evidence="1 7" id="KW-0436">Ligase</keyword>
<dbReference type="InterPro" id="IPR001412">
    <property type="entry name" value="aa-tRNA-synth_I_CS"/>
</dbReference>
<dbReference type="SUPFAM" id="SSF52374">
    <property type="entry name" value="Nucleotidylyl transferase"/>
    <property type="match status" value="1"/>
</dbReference>
<dbReference type="PANTHER" id="PTHR43311">
    <property type="entry name" value="GLUTAMATE--TRNA LIGASE"/>
    <property type="match status" value="1"/>
</dbReference>
<keyword evidence="5 7" id="KW-0067">ATP-binding</keyword>
<sequence>MSIPVFRFAPSPNGHLHIGHALSALLNYEAARQMGGRFLLRIEDIDQTRCTPELEADMLEDLEWLGLEWETPVLRQSDRFDAYRAGLQKLSAFGILYRSVLTRSEIKQFVADCVEEGNDWPKDPDGVPVSPNDGMVLSDDERIERLSSGASYAVRVDMVRAMRYLKSSLTWQEAGSSLDALAEAPHPVSCDPSQWGDVVLARKETPTSYHLSVVLDDAYQGVTDILRGKDLYHATSLHRLLQQFLGLPSPVYRHHDLVLGEDGKKLSKSTRSTSLRSLREAGSTPADIRQLVGL</sequence>
<dbReference type="InterPro" id="IPR020058">
    <property type="entry name" value="Glu/Gln-tRNA-synth_Ib_cat-dom"/>
</dbReference>
<keyword evidence="6 7" id="KW-0030">Aminoacyl-tRNA synthetase</keyword>
<evidence type="ECO:0000313" key="9">
    <source>
        <dbReference type="EMBL" id="TWI81877.1"/>
    </source>
</evidence>
<evidence type="ECO:0000256" key="7">
    <source>
        <dbReference type="RuleBase" id="RU363037"/>
    </source>
</evidence>
<evidence type="ECO:0000256" key="1">
    <source>
        <dbReference type="ARBA" id="ARBA00022598"/>
    </source>
</evidence>
<dbReference type="InterPro" id="IPR049940">
    <property type="entry name" value="GluQ/Sye"/>
</dbReference>
<protein>
    <submittedName>
        <fullName evidence="9">Glutamyl-Q tRNA(Asp) synthetase</fullName>
    </submittedName>
</protein>
<name>A0A562SKQ1_9HYPH</name>
<evidence type="ECO:0000256" key="5">
    <source>
        <dbReference type="ARBA" id="ARBA00022840"/>
    </source>
</evidence>
<accession>A0A562SKQ1</accession>
<evidence type="ECO:0000259" key="8">
    <source>
        <dbReference type="Pfam" id="PF00749"/>
    </source>
</evidence>
<evidence type="ECO:0000256" key="3">
    <source>
        <dbReference type="ARBA" id="ARBA00022741"/>
    </source>
</evidence>
<keyword evidence="4" id="KW-0862">Zinc</keyword>
<dbReference type="Gene3D" id="3.40.50.620">
    <property type="entry name" value="HUPs"/>
    <property type="match status" value="1"/>
</dbReference>
<organism evidence="9 10">
    <name type="scientific">Roseibium hamelinense</name>
    <dbReference type="NCBI Taxonomy" id="150831"/>
    <lineage>
        <taxon>Bacteria</taxon>
        <taxon>Pseudomonadati</taxon>
        <taxon>Pseudomonadota</taxon>
        <taxon>Alphaproteobacteria</taxon>
        <taxon>Hyphomicrobiales</taxon>
        <taxon>Stappiaceae</taxon>
        <taxon>Roseibium</taxon>
    </lineage>
</organism>
<dbReference type="GO" id="GO:0005524">
    <property type="term" value="F:ATP binding"/>
    <property type="evidence" value="ECO:0007669"/>
    <property type="project" value="UniProtKB-KW"/>
</dbReference>